<evidence type="ECO:0000256" key="1">
    <source>
        <dbReference type="SAM" id="Phobius"/>
    </source>
</evidence>
<feature type="domain" description="DUF1468" evidence="2">
    <location>
        <begin position="30"/>
        <end position="161"/>
    </location>
</feature>
<evidence type="ECO:0000259" key="2">
    <source>
        <dbReference type="Pfam" id="PF07331"/>
    </source>
</evidence>
<feature type="transmembrane region" description="Helical" evidence="1">
    <location>
        <begin position="116"/>
        <end position="132"/>
    </location>
</feature>
<comment type="caution">
    <text evidence="3">The sequence shown here is derived from an EMBL/GenBank/DDBJ whole genome shotgun (WGS) entry which is preliminary data.</text>
</comment>
<organism evidence="3 4">
    <name type="scientific">Brevibacterium salitolerans</name>
    <dbReference type="NCBI Taxonomy" id="1403566"/>
    <lineage>
        <taxon>Bacteria</taxon>
        <taxon>Bacillati</taxon>
        <taxon>Actinomycetota</taxon>
        <taxon>Actinomycetes</taxon>
        <taxon>Micrococcales</taxon>
        <taxon>Brevibacteriaceae</taxon>
        <taxon>Brevibacterium</taxon>
    </lineage>
</organism>
<gene>
    <name evidence="3" type="ORF">GCM10009823_29230</name>
</gene>
<evidence type="ECO:0000313" key="4">
    <source>
        <dbReference type="Proteomes" id="UP001500984"/>
    </source>
</evidence>
<feature type="transmembrane region" description="Helical" evidence="1">
    <location>
        <begin position="93"/>
        <end position="110"/>
    </location>
</feature>
<sequence length="162" mass="16612">MSPTTEGGGAGTAVSQSRGRALVGPLCGIAAGALVIALSQTIPVDGVDSLFSPRWWPQISGAAVILFSLAAAVRDGLRPQSFGGAVEAGTTRGAIRVALVFLAVAAYGAAWFLFDFRVVTVLLLAALVAIGGGRGWKALVLFPLAVTLVLWLLFGLLLRVPV</sequence>
<reference evidence="3 4" key="1">
    <citation type="journal article" date="2019" name="Int. J. Syst. Evol. Microbiol.">
        <title>The Global Catalogue of Microorganisms (GCM) 10K type strain sequencing project: providing services to taxonomists for standard genome sequencing and annotation.</title>
        <authorList>
            <consortium name="The Broad Institute Genomics Platform"/>
            <consortium name="The Broad Institute Genome Sequencing Center for Infectious Disease"/>
            <person name="Wu L."/>
            <person name="Ma J."/>
        </authorList>
    </citation>
    <scope>NUCLEOTIDE SEQUENCE [LARGE SCALE GENOMIC DNA]</scope>
    <source>
        <strain evidence="3 4">JCM 15900</strain>
    </source>
</reference>
<dbReference type="Pfam" id="PF07331">
    <property type="entry name" value="TctB"/>
    <property type="match status" value="1"/>
</dbReference>
<keyword evidence="1" id="KW-0472">Membrane</keyword>
<feature type="transmembrane region" description="Helical" evidence="1">
    <location>
        <begin position="139"/>
        <end position="158"/>
    </location>
</feature>
<keyword evidence="1" id="KW-0812">Transmembrane</keyword>
<dbReference type="Proteomes" id="UP001500984">
    <property type="component" value="Unassembled WGS sequence"/>
</dbReference>
<keyword evidence="1" id="KW-1133">Transmembrane helix</keyword>
<keyword evidence="4" id="KW-1185">Reference proteome</keyword>
<proteinExistence type="predicted"/>
<dbReference type="InterPro" id="IPR009936">
    <property type="entry name" value="DUF1468"/>
</dbReference>
<evidence type="ECO:0000313" key="3">
    <source>
        <dbReference type="EMBL" id="GAA2104496.1"/>
    </source>
</evidence>
<feature type="transmembrane region" description="Helical" evidence="1">
    <location>
        <begin position="55"/>
        <end position="73"/>
    </location>
</feature>
<name>A0ABN2X684_9MICO</name>
<dbReference type="EMBL" id="BAAAPZ010000017">
    <property type="protein sequence ID" value="GAA2104496.1"/>
    <property type="molecule type" value="Genomic_DNA"/>
</dbReference>
<accession>A0ABN2X684</accession>
<feature type="transmembrane region" description="Helical" evidence="1">
    <location>
        <begin position="21"/>
        <end position="43"/>
    </location>
</feature>
<protein>
    <recommendedName>
        <fullName evidence="2">DUF1468 domain-containing protein</fullName>
    </recommendedName>
</protein>
<dbReference type="RefSeq" id="WP_291796036.1">
    <property type="nucleotide sequence ID" value="NZ_BAAAPZ010000017.1"/>
</dbReference>